<dbReference type="PANTHER" id="PTHR32305">
    <property type="match status" value="1"/>
</dbReference>
<dbReference type="InterPro" id="IPR006531">
    <property type="entry name" value="Gp5/Vgr_OB"/>
</dbReference>
<dbReference type="Pfam" id="PF22178">
    <property type="entry name" value="Gp5_trimer_C"/>
    <property type="match status" value="1"/>
</dbReference>
<dbReference type="SUPFAM" id="SSF69279">
    <property type="entry name" value="Phage tail proteins"/>
    <property type="match status" value="2"/>
</dbReference>
<keyword evidence="3" id="KW-0964">Secreted</keyword>
<evidence type="ECO:0000313" key="6">
    <source>
        <dbReference type="EMBL" id="MBT0957403.1"/>
    </source>
</evidence>
<evidence type="ECO:0000313" key="7">
    <source>
        <dbReference type="Proteomes" id="UP001315686"/>
    </source>
</evidence>
<dbReference type="Gene3D" id="2.40.50.230">
    <property type="entry name" value="Gp5 N-terminal domain"/>
    <property type="match status" value="1"/>
</dbReference>
<dbReference type="Gene3D" id="3.55.50.10">
    <property type="entry name" value="Baseplate protein-like domains"/>
    <property type="match status" value="1"/>
</dbReference>
<dbReference type="InterPro" id="IPR006533">
    <property type="entry name" value="T6SS_Vgr_RhsGE"/>
</dbReference>
<reference evidence="6 7" key="1">
    <citation type="journal article" date="2021" name="Arch. Microbiol.">
        <title>Harenicola maris gen. nov., sp. nov. isolated from the Sea of Japan shallow sediments.</title>
        <authorList>
            <person name="Romanenko L.A."/>
            <person name="Kurilenko V.V."/>
            <person name="Chernysheva N.Y."/>
            <person name="Tekutyeva L.A."/>
            <person name="Velansky P.V."/>
            <person name="Svetashev V.I."/>
            <person name="Isaeva M.P."/>
        </authorList>
    </citation>
    <scope>NUCLEOTIDE SEQUENCE [LARGE SCALE GENOMIC DNA]</scope>
    <source>
        <strain evidence="6 7">KMM 3653</strain>
    </source>
</reference>
<organism evidence="6 7">
    <name type="scientific">Harenicola maris</name>
    <dbReference type="NCBI Taxonomy" id="2841044"/>
    <lineage>
        <taxon>Bacteria</taxon>
        <taxon>Pseudomonadati</taxon>
        <taxon>Pseudomonadota</taxon>
        <taxon>Alphaproteobacteria</taxon>
        <taxon>Rhodobacterales</taxon>
        <taxon>Paracoccaceae</taxon>
        <taxon>Harenicola</taxon>
    </lineage>
</organism>
<dbReference type="SUPFAM" id="SSF69349">
    <property type="entry name" value="Phage fibre proteins"/>
    <property type="match status" value="2"/>
</dbReference>
<dbReference type="GO" id="GO:0005576">
    <property type="term" value="C:extracellular region"/>
    <property type="evidence" value="ECO:0007669"/>
    <property type="project" value="UniProtKB-SubCell"/>
</dbReference>
<dbReference type="SUPFAM" id="SSF69255">
    <property type="entry name" value="gp5 N-terminal domain-like"/>
    <property type="match status" value="1"/>
</dbReference>
<dbReference type="InterPro" id="IPR054030">
    <property type="entry name" value="Gp5_Vgr_C"/>
</dbReference>
<proteinExistence type="inferred from homology"/>
<dbReference type="RefSeq" id="WP_327793638.1">
    <property type="nucleotide sequence ID" value="NZ_JADQAZ010000002.1"/>
</dbReference>
<evidence type="ECO:0000256" key="1">
    <source>
        <dbReference type="ARBA" id="ARBA00004613"/>
    </source>
</evidence>
<evidence type="ECO:0000256" key="2">
    <source>
        <dbReference type="ARBA" id="ARBA00005558"/>
    </source>
</evidence>
<comment type="subcellular location">
    <subcellularLocation>
        <location evidence="1">Secreted</location>
    </subcellularLocation>
</comment>
<dbReference type="InterPro" id="IPR037026">
    <property type="entry name" value="Vgr_OB-fold_dom_sf"/>
</dbReference>
<comment type="similarity">
    <text evidence="2">Belongs to the VgrG protein family.</text>
</comment>
<evidence type="ECO:0000256" key="3">
    <source>
        <dbReference type="ARBA" id="ARBA00022525"/>
    </source>
</evidence>
<protein>
    <submittedName>
        <fullName evidence="6">Type VI secretion system tip protein VgrG</fullName>
    </submittedName>
</protein>
<evidence type="ECO:0000259" key="4">
    <source>
        <dbReference type="Pfam" id="PF04717"/>
    </source>
</evidence>
<feature type="domain" description="Gp5/Type VI secretion system Vgr protein OB-fold" evidence="4">
    <location>
        <begin position="389"/>
        <end position="454"/>
    </location>
</feature>
<dbReference type="AlphaFoldDB" id="A0AAP2G416"/>
<feature type="domain" description="Gp5/Type VI secretion system Vgr C-terminal trimerisation" evidence="5">
    <location>
        <begin position="472"/>
        <end position="552"/>
    </location>
</feature>
<dbReference type="Gene3D" id="2.30.110.50">
    <property type="match status" value="1"/>
</dbReference>
<dbReference type="Gene3D" id="4.10.220.110">
    <property type="match status" value="1"/>
</dbReference>
<sequence length="772" mass="84298">MVSKFTQSDRLGVLHTVLGEDEIVLHGLDAREAMNKPFDFTVRALRDGERLDPDQLIGTHATIEIETLDQGPRFFDGIIVQSKWTGVVETAYSYEFTLRPWFWLADQRRNNKIFHEKSVVDILEEVFGDYSGYGDEIFENRLTGSYDALEYTVQYRETDMAFCCRLMERFGINFHFEHILGNHCLVLTDQVDSLKTAPGGGRDFRAIGHEHRYEKEQIWKWHPGRQLTTGKIAQTDYNFKTPMVSMKTEQTGDAAHAHGQIESYDYPGVYLETGFGQEVATLRTDQERSGDVRHYAKGNTLSVIPGMRMTLEGDAVPELLGKEYVLRESLVTFKGQGYVGGSETSDDHAYTVDMTFVEADGPVVPQRKTPMPVHYGPQTATVVGDGEIDCDEFGRIIVLFHWDRLSANSMRCRVSQGWASGGWGNMTIPRIGMEVLVEFLEGDPDKPMVTGAVYNGKNDPPYELPANKTKMVIRSDTHQGSGYNEISFEDEAGQEDIFMHAQKDHTVKVLHDQSTNIGSNRIEAIGNNASIQVGRNVMERVGANKSTTIGGSGAGMLKMLQPLIAAGGKFMDSGAKKVDAGSLVIKFAGVLSGVSDLANELSAIQSKSGFASSGGHVTEAGAQQSAKSSAMGGLLSMIMPATGTNSVVVEKHQKTTVGLSSSEQVGIAKNVLVGGVLTTSVGKLMKTSVGEDIDIEAKKSIFARTDKHTLHAKTKFVIGGPGGTIIIDSSGVTIKAKHLKVKAPKVDFTSGAPDQVDALNSDKPFAQDCKGK</sequence>
<comment type="caution">
    <text evidence="6">The sequence shown here is derived from an EMBL/GenBank/DDBJ whole genome shotgun (WGS) entry which is preliminary data.</text>
</comment>
<gene>
    <name evidence="6" type="primary">tssI</name>
    <name evidence="6" type="ORF">IV417_08395</name>
</gene>
<dbReference type="EMBL" id="JADQAZ010000002">
    <property type="protein sequence ID" value="MBT0957403.1"/>
    <property type="molecule type" value="Genomic_DNA"/>
</dbReference>
<accession>A0AAP2G416</accession>
<dbReference type="PANTHER" id="PTHR32305:SF15">
    <property type="entry name" value="PROTEIN RHSA-RELATED"/>
    <property type="match status" value="1"/>
</dbReference>
<evidence type="ECO:0000259" key="5">
    <source>
        <dbReference type="Pfam" id="PF22178"/>
    </source>
</evidence>
<dbReference type="InterPro" id="IPR017847">
    <property type="entry name" value="T6SS_RhsGE_Vgr_subset"/>
</dbReference>
<keyword evidence="7" id="KW-1185">Reference proteome</keyword>
<dbReference type="Pfam" id="PF04717">
    <property type="entry name" value="Phage_base_V"/>
    <property type="match status" value="1"/>
</dbReference>
<dbReference type="NCBIfam" id="TIGR03361">
    <property type="entry name" value="VI_Rhs_Vgr"/>
    <property type="match status" value="1"/>
</dbReference>
<dbReference type="Proteomes" id="UP001315686">
    <property type="component" value="Unassembled WGS sequence"/>
</dbReference>
<dbReference type="NCBIfam" id="TIGR01646">
    <property type="entry name" value="vgr_GE"/>
    <property type="match status" value="1"/>
</dbReference>
<name>A0AAP2G416_9RHOB</name>
<dbReference type="Pfam" id="PF05954">
    <property type="entry name" value="Phage_GPD"/>
    <property type="match status" value="1"/>
</dbReference>
<dbReference type="InterPro" id="IPR050708">
    <property type="entry name" value="T6SS_VgrG/RHS"/>
</dbReference>